<evidence type="ECO:0000256" key="2">
    <source>
        <dbReference type="PROSITE-ProRule" id="PRU00335"/>
    </source>
</evidence>
<dbReference type="EMBL" id="JAVDXW010000001">
    <property type="protein sequence ID" value="MDR7304274.1"/>
    <property type="molecule type" value="Genomic_DNA"/>
</dbReference>
<feature type="region of interest" description="Disordered" evidence="3">
    <location>
        <begin position="221"/>
        <end position="241"/>
    </location>
</feature>
<gene>
    <name evidence="5" type="ORF">JOF55_004455</name>
</gene>
<dbReference type="PANTHER" id="PTHR30055:SF160">
    <property type="entry name" value="TRANSCRIPTIONAL REGULATORY PROTEIN (PROBABLY ASNC-FAMILY)-RELATED"/>
    <property type="match status" value="1"/>
</dbReference>
<dbReference type="InterPro" id="IPR001647">
    <property type="entry name" value="HTH_TetR"/>
</dbReference>
<evidence type="ECO:0000256" key="1">
    <source>
        <dbReference type="ARBA" id="ARBA00023125"/>
    </source>
</evidence>
<feature type="DNA-binding region" description="H-T-H motif" evidence="2">
    <location>
        <begin position="44"/>
        <end position="63"/>
    </location>
</feature>
<accession>A0AAE3ZK01</accession>
<organism evidence="5 6">
    <name type="scientific">Haloactinomyces albus</name>
    <dbReference type="NCBI Taxonomy" id="1352928"/>
    <lineage>
        <taxon>Bacteria</taxon>
        <taxon>Bacillati</taxon>
        <taxon>Actinomycetota</taxon>
        <taxon>Actinomycetes</taxon>
        <taxon>Actinopolysporales</taxon>
        <taxon>Actinopolysporaceae</taxon>
        <taxon>Haloactinomyces</taxon>
    </lineage>
</organism>
<dbReference type="SUPFAM" id="SSF48498">
    <property type="entry name" value="Tetracyclin repressor-like, C-terminal domain"/>
    <property type="match status" value="1"/>
</dbReference>
<dbReference type="AlphaFoldDB" id="A0AAE3ZK01"/>
<dbReference type="GO" id="GO:0000976">
    <property type="term" value="F:transcription cis-regulatory region binding"/>
    <property type="evidence" value="ECO:0007669"/>
    <property type="project" value="TreeGrafter"/>
</dbReference>
<keyword evidence="6" id="KW-1185">Reference proteome</keyword>
<protein>
    <submittedName>
        <fullName evidence="5">AcrR family transcriptional regulator</fullName>
    </submittedName>
</protein>
<evidence type="ECO:0000313" key="6">
    <source>
        <dbReference type="Proteomes" id="UP001180845"/>
    </source>
</evidence>
<dbReference type="Proteomes" id="UP001180845">
    <property type="component" value="Unassembled WGS sequence"/>
</dbReference>
<feature type="compositionally biased region" description="Basic and acidic residues" evidence="3">
    <location>
        <begin position="8"/>
        <end position="21"/>
    </location>
</feature>
<dbReference type="InterPro" id="IPR036271">
    <property type="entry name" value="Tet_transcr_reg_TetR-rel_C_sf"/>
</dbReference>
<evidence type="ECO:0000259" key="4">
    <source>
        <dbReference type="PROSITE" id="PS50977"/>
    </source>
</evidence>
<dbReference type="RefSeq" id="WP_310277759.1">
    <property type="nucleotide sequence ID" value="NZ_JAVDXW010000001.1"/>
</dbReference>
<dbReference type="GO" id="GO:0003700">
    <property type="term" value="F:DNA-binding transcription factor activity"/>
    <property type="evidence" value="ECO:0007669"/>
    <property type="project" value="TreeGrafter"/>
</dbReference>
<proteinExistence type="predicted"/>
<evidence type="ECO:0000313" key="5">
    <source>
        <dbReference type="EMBL" id="MDR7304274.1"/>
    </source>
</evidence>
<evidence type="ECO:0000256" key="3">
    <source>
        <dbReference type="SAM" id="MobiDB-lite"/>
    </source>
</evidence>
<dbReference type="InterPro" id="IPR009057">
    <property type="entry name" value="Homeodomain-like_sf"/>
</dbReference>
<dbReference type="PANTHER" id="PTHR30055">
    <property type="entry name" value="HTH-TYPE TRANSCRIPTIONAL REGULATOR RUTR"/>
    <property type="match status" value="1"/>
</dbReference>
<reference evidence="5" key="1">
    <citation type="submission" date="2023-07" db="EMBL/GenBank/DDBJ databases">
        <title>Sequencing the genomes of 1000 actinobacteria strains.</title>
        <authorList>
            <person name="Klenk H.-P."/>
        </authorList>
    </citation>
    <scope>NUCLEOTIDE SEQUENCE</scope>
    <source>
        <strain evidence="5">DSM 45977</strain>
    </source>
</reference>
<dbReference type="Gene3D" id="1.10.357.10">
    <property type="entry name" value="Tetracycline Repressor, domain 2"/>
    <property type="match status" value="1"/>
</dbReference>
<keyword evidence="1 2" id="KW-0238">DNA-binding</keyword>
<feature type="region of interest" description="Disordered" evidence="3">
    <location>
        <begin position="1"/>
        <end position="21"/>
    </location>
</feature>
<dbReference type="Pfam" id="PF00440">
    <property type="entry name" value="TetR_N"/>
    <property type="match status" value="1"/>
</dbReference>
<dbReference type="PROSITE" id="PS50977">
    <property type="entry name" value="HTH_TETR_2"/>
    <property type="match status" value="1"/>
</dbReference>
<dbReference type="SUPFAM" id="SSF46689">
    <property type="entry name" value="Homeodomain-like"/>
    <property type="match status" value="1"/>
</dbReference>
<name>A0AAE3ZK01_9ACTN</name>
<dbReference type="InterPro" id="IPR050109">
    <property type="entry name" value="HTH-type_TetR-like_transc_reg"/>
</dbReference>
<comment type="caution">
    <text evidence="5">The sequence shown here is derived from an EMBL/GenBank/DDBJ whole genome shotgun (WGS) entry which is preliminary data.</text>
</comment>
<feature type="domain" description="HTH tetR-type" evidence="4">
    <location>
        <begin position="22"/>
        <end position="81"/>
    </location>
</feature>
<sequence length="241" mass="26808">MPISTRRSRPDGRATRWAGQHERRRAEFVDAALAAIAEHGPEVSTEQIAQQAGVARTRLYKHFGSASDLQRAVSQRVTELLTEEFAPVWHPQGSPMRMITMAVETHLRWLTEHTHLYRYLLRCSPVAETTGTGSFTNIKTTLGRHLTRLFTEYLLAFELDPSPAETTAFGLVGYVESAGTRWLDNPAGISREALVEQLTGAIWTILDHVLRSGGVELDPHRSLPLPDDLTRNGCGDAARQS</sequence>
<dbReference type="PRINTS" id="PR00455">
    <property type="entry name" value="HTHTETR"/>
</dbReference>